<dbReference type="InterPro" id="IPR027417">
    <property type="entry name" value="P-loop_NTPase"/>
</dbReference>
<dbReference type="Gene3D" id="3.40.50.300">
    <property type="entry name" value="P-loop containing nucleotide triphosphate hydrolases"/>
    <property type="match status" value="1"/>
</dbReference>
<keyword evidence="7 9" id="KW-0472">Membrane</keyword>
<comment type="subcellular location">
    <subcellularLocation>
        <location evidence="1 9">Membrane</location>
        <topology evidence="1 9">Single-pass type II membrane protein</topology>
    </subcellularLocation>
</comment>
<keyword evidence="8" id="KW-0325">Glycoprotein</keyword>
<dbReference type="Proteomes" id="UP000694388">
    <property type="component" value="Unplaced"/>
</dbReference>
<accession>A0A8C4R0L8</accession>
<dbReference type="GO" id="GO:0016020">
    <property type="term" value="C:membrane"/>
    <property type="evidence" value="ECO:0007669"/>
    <property type="project" value="UniProtKB-SubCell"/>
</dbReference>
<comment type="function">
    <text evidence="9">6-O-sulfation enzyme which catalyzes the transfer of sulfate from 3'-phosphoadenosine 5'-phosphosulfate (PAPS) to position 6 of the N-sulfoglucosamine residue (GlcNS) of heparan sulfate.</text>
</comment>
<evidence type="ECO:0000256" key="1">
    <source>
        <dbReference type="ARBA" id="ARBA00004606"/>
    </source>
</evidence>
<evidence type="ECO:0000313" key="11">
    <source>
        <dbReference type="Proteomes" id="UP000694388"/>
    </source>
</evidence>
<evidence type="ECO:0000256" key="5">
    <source>
        <dbReference type="ARBA" id="ARBA00022968"/>
    </source>
</evidence>
<keyword evidence="3 9" id="KW-0808">Transferase</keyword>
<dbReference type="PANTHER" id="PTHR12812">
    <property type="entry name" value="HEPARAN SULFATE 6-O-SULFOTRANSFERASE 3"/>
    <property type="match status" value="1"/>
</dbReference>
<evidence type="ECO:0000256" key="4">
    <source>
        <dbReference type="ARBA" id="ARBA00022692"/>
    </source>
</evidence>
<dbReference type="EC" id="2.8.2.-" evidence="9"/>
<dbReference type="GO" id="GO:0017095">
    <property type="term" value="F:heparan sulfate 6-sulfotransferase activity"/>
    <property type="evidence" value="ECO:0007669"/>
    <property type="project" value="TreeGrafter"/>
</dbReference>
<dbReference type="PANTHER" id="PTHR12812:SF0">
    <property type="entry name" value="HEPARAN-SULFATE 6-O-SULFOTRANSFERASE"/>
    <property type="match status" value="1"/>
</dbReference>
<dbReference type="InterPro" id="IPR005331">
    <property type="entry name" value="Sulfotransferase"/>
</dbReference>
<evidence type="ECO:0000256" key="9">
    <source>
        <dbReference type="RuleBase" id="RU364122"/>
    </source>
</evidence>
<proteinExistence type="inferred from homology"/>
<keyword evidence="5 9" id="KW-0735">Signal-anchor</keyword>
<dbReference type="Ensembl" id="ENSEBUT00000023602.1">
    <property type="protein sequence ID" value="ENSEBUP00000023026.1"/>
    <property type="gene ID" value="ENSEBUG00000014188.1"/>
</dbReference>
<keyword evidence="4" id="KW-0812">Transmembrane</keyword>
<dbReference type="AlphaFoldDB" id="A0A8C4R0L8"/>
<sequence length="313" mass="35804">MCAWFARSVLRLGCLRAPTPQAAVSLRKLAQSSMSWRDSPQASMSLHECELVQSSMSWRDPPRAATALEPTLPPISHQRWPGVSSSLATDLTCTCEPRSNSRIRSAPQCSFIFFRRYHYVTILREPVSRYISEWRHVQRGATWRAALHRCARRAPTPAELPPCYSSRDWTGVSLEDFMGCTSNLANNRQVRMLADLKLVGCYNTSSMHDPQRSRILLESAKLNLRQMAFFGLTEEQRHTQQLFEWTFGLRFSAPFEQHNVTHAAGIDLGTAAMARIHHLNRLDMELYNYAHNLFLQRYATMARQQVLLAQGYS</sequence>
<dbReference type="GeneTree" id="ENSGT00950000183071"/>
<keyword evidence="6" id="KW-1133">Transmembrane helix</keyword>
<evidence type="ECO:0000256" key="2">
    <source>
        <dbReference type="ARBA" id="ARBA00010109"/>
    </source>
</evidence>
<evidence type="ECO:0000256" key="8">
    <source>
        <dbReference type="ARBA" id="ARBA00023180"/>
    </source>
</evidence>
<protein>
    <recommendedName>
        <fullName evidence="9">Heparan-sulfate 6-O-sulfotransferase</fullName>
        <ecNumber evidence="9">2.8.2.-</ecNumber>
    </recommendedName>
</protein>
<evidence type="ECO:0000256" key="7">
    <source>
        <dbReference type="ARBA" id="ARBA00023136"/>
    </source>
</evidence>
<comment type="similarity">
    <text evidence="2 9">Belongs to the sulfotransferase 6 family.</text>
</comment>
<keyword evidence="11" id="KW-1185">Reference proteome</keyword>
<dbReference type="InterPro" id="IPR010635">
    <property type="entry name" value="Heparan_SO4-6-sulfoTrfase"/>
</dbReference>
<comment type="catalytic activity">
    <reaction evidence="9">
        <text>alpha-D-glucosaminyl-[heparan sulfate](n) + 3'-phosphoadenylyl sulfate = 6-sulfo-alpha-D-glucosaminyl-[heparan sulfate](n) + adenosine 3',5'-bisphosphate + H(+)</text>
        <dbReference type="Rhea" id="RHEA:56604"/>
        <dbReference type="Rhea" id="RHEA-COMP:9830"/>
        <dbReference type="Rhea" id="RHEA-COMP:14621"/>
        <dbReference type="ChEBI" id="CHEBI:15378"/>
        <dbReference type="ChEBI" id="CHEBI:58339"/>
        <dbReference type="ChEBI" id="CHEBI:58343"/>
        <dbReference type="ChEBI" id="CHEBI:58388"/>
        <dbReference type="ChEBI" id="CHEBI:140604"/>
    </reaction>
</comment>
<evidence type="ECO:0000256" key="3">
    <source>
        <dbReference type="ARBA" id="ARBA00022679"/>
    </source>
</evidence>
<dbReference type="Pfam" id="PF03567">
    <property type="entry name" value="Sulfotransfer_2"/>
    <property type="match status" value="1"/>
</dbReference>
<evidence type="ECO:0000256" key="6">
    <source>
        <dbReference type="ARBA" id="ARBA00022989"/>
    </source>
</evidence>
<name>A0A8C4R0L8_EPTBU</name>
<reference evidence="10" key="1">
    <citation type="submission" date="2025-08" db="UniProtKB">
        <authorList>
            <consortium name="Ensembl"/>
        </authorList>
    </citation>
    <scope>IDENTIFICATION</scope>
</reference>
<evidence type="ECO:0000313" key="10">
    <source>
        <dbReference type="Ensembl" id="ENSEBUP00000023026.1"/>
    </source>
</evidence>
<organism evidence="10 11">
    <name type="scientific">Eptatretus burgeri</name>
    <name type="common">Inshore hagfish</name>
    <dbReference type="NCBI Taxonomy" id="7764"/>
    <lineage>
        <taxon>Eukaryota</taxon>
        <taxon>Metazoa</taxon>
        <taxon>Chordata</taxon>
        <taxon>Craniata</taxon>
        <taxon>Vertebrata</taxon>
        <taxon>Cyclostomata</taxon>
        <taxon>Myxini</taxon>
        <taxon>Myxiniformes</taxon>
        <taxon>Myxinidae</taxon>
        <taxon>Eptatretinae</taxon>
        <taxon>Eptatretus</taxon>
    </lineage>
</organism>
<reference evidence="10" key="2">
    <citation type="submission" date="2025-09" db="UniProtKB">
        <authorList>
            <consortium name="Ensembl"/>
        </authorList>
    </citation>
    <scope>IDENTIFICATION</scope>
</reference>